<dbReference type="InterPro" id="IPR003594">
    <property type="entry name" value="HATPase_dom"/>
</dbReference>
<dbReference type="Proteomes" id="UP001209654">
    <property type="component" value="Unassembled WGS sequence"/>
</dbReference>
<dbReference type="SUPFAM" id="SSF55874">
    <property type="entry name" value="ATPase domain of HSP90 chaperone/DNA topoisomerase II/histidine kinase"/>
    <property type="match status" value="1"/>
</dbReference>
<feature type="transmembrane region" description="Helical" evidence="11">
    <location>
        <begin position="159"/>
        <end position="180"/>
    </location>
</feature>
<keyword evidence="9" id="KW-0902">Two-component regulatory system</keyword>
<evidence type="ECO:0000256" key="10">
    <source>
        <dbReference type="ARBA" id="ARBA00023136"/>
    </source>
</evidence>
<dbReference type="InterPro" id="IPR004358">
    <property type="entry name" value="Sig_transdc_His_kin-like_C"/>
</dbReference>
<sequence length="485" mass="52120">MLERWNRVSLRTQLVAIISVLVAATIALLSAFTITFIRSDLVERLDVNLVSNAETMGGVLLSRDDANLRLSGYYGALLLPDGTSIRKTPRVEGDAPVIPVLTMPEILRLGDTAIYDLHGTAPGSPGWRAFAYALPNQGGTVVIARSYKEINDTVDSATALSLLLGLTATVSASAIAWLAVTRAFRPLARVEKTAAAIAAGDLSRRVEVDNPTTEIGRLSSSLNAMLAHIETAFAAKAASETRMRRFVADASHELRTPLVTIRGFSELYRHGALQTEEDVKAAMGRIEAEAQRMGQLVEDLLTLARVDEQRPLESKPLDLLLLGNDAAMDARASAPDRDISVIGLDGAAPRPAPVVGDEGRLRQVMANLVTNALRYTPAGSPIEIAVGVEPVIADRKDSVIEVRDHGPGISDDDAARVFERFYRADTSRYRETGGTGLGLAIVAALVAQHDGTVRLSETEGGGATMSIRIPYEPFPEDPDHVYEID</sequence>
<dbReference type="PRINTS" id="PR00344">
    <property type="entry name" value="BCTRLSENSOR"/>
</dbReference>
<evidence type="ECO:0000313" key="15">
    <source>
        <dbReference type="Proteomes" id="UP001209654"/>
    </source>
</evidence>
<dbReference type="GO" id="GO:0016301">
    <property type="term" value="F:kinase activity"/>
    <property type="evidence" value="ECO:0007669"/>
    <property type="project" value="UniProtKB-KW"/>
</dbReference>
<dbReference type="InterPro" id="IPR036097">
    <property type="entry name" value="HisK_dim/P_sf"/>
</dbReference>
<dbReference type="Gene3D" id="1.10.287.130">
    <property type="match status" value="1"/>
</dbReference>
<dbReference type="InterPro" id="IPR003660">
    <property type="entry name" value="HAMP_dom"/>
</dbReference>
<dbReference type="EMBL" id="BRVS01000041">
    <property type="protein sequence ID" value="GLB69510.1"/>
    <property type="molecule type" value="Genomic_DNA"/>
</dbReference>
<dbReference type="SUPFAM" id="SSF158472">
    <property type="entry name" value="HAMP domain-like"/>
    <property type="match status" value="1"/>
</dbReference>
<evidence type="ECO:0000259" key="12">
    <source>
        <dbReference type="PROSITE" id="PS50109"/>
    </source>
</evidence>
<feature type="domain" description="Histidine kinase" evidence="12">
    <location>
        <begin position="249"/>
        <end position="473"/>
    </location>
</feature>
<accession>A0ABQ5N010</accession>
<dbReference type="CDD" id="cd00075">
    <property type="entry name" value="HATPase"/>
    <property type="match status" value="1"/>
</dbReference>
<proteinExistence type="predicted"/>
<keyword evidence="4" id="KW-0597">Phosphoprotein</keyword>
<evidence type="ECO:0000256" key="11">
    <source>
        <dbReference type="SAM" id="Phobius"/>
    </source>
</evidence>
<keyword evidence="7 14" id="KW-0418">Kinase</keyword>
<dbReference type="PANTHER" id="PTHR45436:SF5">
    <property type="entry name" value="SENSOR HISTIDINE KINASE TRCS"/>
    <property type="match status" value="1"/>
</dbReference>
<evidence type="ECO:0000256" key="5">
    <source>
        <dbReference type="ARBA" id="ARBA00022679"/>
    </source>
</evidence>
<feature type="domain" description="HAMP" evidence="13">
    <location>
        <begin position="181"/>
        <end position="234"/>
    </location>
</feature>
<dbReference type="InterPro" id="IPR005467">
    <property type="entry name" value="His_kinase_dom"/>
</dbReference>
<gene>
    <name evidence="14" type="ORF">AHIS1636_39560</name>
</gene>
<dbReference type="Pfam" id="PF02518">
    <property type="entry name" value="HATPase_c"/>
    <property type="match status" value="1"/>
</dbReference>
<dbReference type="PANTHER" id="PTHR45436">
    <property type="entry name" value="SENSOR HISTIDINE KINASE YKOH"/>
    <property type="match status" value="1"/>
</dbReference>
<evidence type="ECO:0000256" key="7">
    <source>
        <dbReference type="ARBA" id="ARBA00022777"/>
    </source>
</evidence>
<dbReference type="EC" id="2.7.13.3" evidence="3"/>
<evidence type="ECO:0000256" key="1">
    <source>
        <dbReference type="ARBA" id="ARBA00000085"/>
    </source>
</evidence>
<comment type="caution">
    <text evidence="14">The sequence shown here is derived from an EMBL/GenBank/DDBJ whole genome shotgun (WGS) entry which is preliminary data.</text>
</comment>
<comment type="catalytic activity">
    <reaction evidence="1">
        <text>ATP + protein L-histidine = ADP + protein N-phospho-L-histidine.</text>
        <dbReference type="EC" id="2.7.13.3"/>
    </reaction>
</comment>
<evidence type="ECO:0000256" key="8">
    <source>
        <dbReference type="ARBA" id="ARBA00022989"/>
    </source>
</evidence>
<comment type="subcellular location">
    <subcellularLocation>
        <location evidence="2">Cell membrane</location>
    </subcellularLocation>
</comment>
<evidence type="ECO:0000256" key="9">
    <source>
        <dbReference type="ARBA" id="ARBA00023012"/>
    </source>
</evidence>
<evidence type="ECO:0000256" key="4">
    <source>
        <dbReference type="ARBA" id="ARBA00022553"/>
    </source>
</evidence>
<evidence type="ECO:0000256" key="2">
    <source>
        <dbReference type="ARBA" id="ARBA00004236"/>
    </source>
</evidence>
<dbReference type="InterPro" id="IPR003661">
    <property type="entry name" value="HisK_dim/P_dom"/>
</dbReference>
<protein>
    <recommendedName>
        <fullName evidence="3">histidine kinase</fullName>
        <ecNumber evidence="3">2.7.13.3</ecNumber>
    </recommendedName>
</protein>
<dbReference type="RefSeq" id="WP_264797611.1">
    <property type="nucleotide sequence ID" value="NZ_BRVS01000041.1"/>
</dbReference>
<dbReference type="SUPFAM" id="SSF47384">
    <property type="entry name" value="Homodimeric domain of signal transducing histidine kinase"/>
    <property type="match status" value="1"/>
</dbReference>
<evidence type="ECO:0000313" key="14">
    <source>
        <dbReference type="EMBL" id="GLB69510.1"/>
    </source>
</evidence>
<dbReference type="Pfam" id="PF00512">
    <property type="entry name" value="HisKA"/>
    <property type="match status" value="1"/>
</dbReference>
<dbReference type="PROSITE" id="PS50109">
    <property type="entry name" value="HIS_KIN"/>
    <property type="match status" value="1"/>
</dbReference>
<keyword evidence="6 11" id="KW-0812">Transmembrane</keyword>
<dbReference type="CDD" id="cd00082">
    <property type="entry name" value="HisKA"/>
    <property type="match status" value="1"/>
</dbReference>
<dbReference type="SMART" id="SM00388">
    <property type="entry name" value="HisKA"/>
    <property type="match status" value="1"/>
</dbReference>
<dbReference type="Gene3D" id="3.30.565.10">
    <property type="entry name" value="Histidine kinase-like ATPase, C-terminal domain"/>
    <property type="match status" value="1"/>
</dbReference>
<dbReference type="InterPro" id="IPR050428">
    <property type="entry name" value="TCS_sensor_his_kinase"/>
</dbReference>
<feature type="transmembrane region" description="Helical" evidence="11">
    <location>
        <begin position="12"/>
        <end position="37"/>
    </location>
</feature>
<reference evidence="14 15" key="1">
    <citation type="journal article" date="2023" name="Int. J. Syst. Evol. Microbiol.">
        <title>Arthrobacter mangrovi sp. nov., an actinobacterium isolated from the rhizosphere of a mangrove.</title>
        <authorList>
            <person name="Hamada M."/>
            <person name="Saitou S."/>
            <person name="Enomoto N."/>
            <person name="Nanri K."/>
            <person name="Hidaka K."/>
            <person name="Miura T."/>
            <person name="Tamura T."/>
        </authorList>
    </citation>
    <scope>NUCLEOTIDE SEQUENCE [LARGE SCALE GENOMIC DNA]</scope>
    <source>
        <strain evidence="14 15">NBRC 112813</strain>
    </source>
</reference>
<dbReference type="InterPro" id="IPR036890">
    <property type="entry name" value="HATPase_C_sf"/>
</dbReference>
<evidence type="ECO:0000259" key="13">
    <source>
        <dbReference type="PROSITE" id="PS50885"/>
    </source>
</evidence>
<dbReference type="SMART" id="SM00304">
    <property type="entry name" value="HAMP"/>
    <property type="match status" value="1"/>
</dbReference>
<keyword evidence="5" id="KW-0808">Transferase</keyword>
<dbReference type="PROSITE" id="PS50885">
    <property type="entry name" value="HAMP"/>
    <property type="match status" value="1"/>
</dbReference>
<dbReference type="SMART" id="SM00387">
    <property type="entry name" value="HATPase_c"/>
    <property type="match status" value="1"/>
</dbReference>
<keyword evidence="15" id="KW-1185">Reference proteome</keyword>
<dbReference type="CDD" id="cd06225">
    <property type="entry name" value="HAMP"/>
    <property type="match status" value="1"/>
</dbReference>
<dbReference type="Gene3D" id="6.10.340.10">
    <property type="match status" value="1"/>
</dbReference>
<keyword evidence="8 11" id="KW-1133">Transmembrane helix</keyword>
<keyword evidence="10 11" id="KW-0472">Membrane</keyword>
<evidence type="ECO:0000256" key="6">
    <source>
        <dbReference type="ARBA" id="ARBA00022692"/>
    </source>
</evidence>
<dbReference type="Pfam" id="PF00672">
    <property type="entry name" value="HAMP"/>
    <property type="match status" value="1"/>
</dbReference>
<name>A0ABQ5N010_9MICC</name>
<evidence type="ECO:0000256" key="3">
    <source>
        <dbReference type="ARBA" id="ARBA00012438"/>
    </source>
</evidence>
<organism evidence="14 15">
    <name type="scientific">Arthrobacter mangrovi</name>
    <dbReference type="NCBI Taxonomy" id="2966350"/>
    <lineage>
        <taxon>Bacteria</taxon>
        <taxon>Bacillati</taxon>
        <taxon>Actinomycetota</taxon>
        <taxon>Actinomycetes</taxon>
        <taxon>Micrococcales</taxon>
        <taxon>Micrococcaceae</taxon>
        <taxon>Arthrobacter</taxon>
    </lineage>
</organism>